<evidence type="ECO:0000256" key="8">
    <source>
        <dbReference type="ARBA" id="ARBA00022737"/>
    </source>
</evidence>
<dbReference type="AlphaFoldDB" id="A0A6N2KVG7"/>
<keyword evidence="5" id="KW-0433">Leucine-rich repeat</keyword>
<keyword evidence="6 13" id="KW-0812">Transmembrane</keyword>
<dbReference type="PROSITE" id="PS51450">
    <property type="entry name" value="LRR"/>
    <property type="match status" value="3"/>
</dbReference>
<proteinExistence type="inferred from homology"/>
<evidence type="ECO:0000256" key="12">
    <source>
        <dbReference type="ARBA" id="ARBA00023180"/>
    </source>
</evidence>
<dbReference type="Pfam" id="PF12799">
    <property type="entry name" value="LRR_4"/>
    <property type="match status" value="1"/>
</dbReference>
<keyword evidence="12" id="KW-0325">Glycoprotein</keyword>
<evidence type="ECO:0000256" key="6">
    <source>
        <dbReference type="ARBA" id="ARBA00022692"/>
    </source>
</evidence>
<feature type="transmembrane region" description="Helical" evidence="13">
    <location>
        <begin position="1027"/>
        <end position="1050"/>
    </location>
</feature>
<organism evidence="15">
    <name type="scientific">Salix viminalis</name>
    <name type="common">Common osier</name>
    <name type="synonym">Basket willow</name>
    <dbReference type="NCBI Taxonomy" id="40686"/>
    <lineage>
        <taxon>Eukaryota</taxon>
        <taxon>Viridiplantae</taxon>
        <taxon>Streptophyta</taxon>
        <taxon>Embryophyta</taxon>
        <taxon>Tracheophyta</taxon>
        <taxon>Spermatophyta</taxon>
        <taxon>Magnoliopsida</taxon>
        <taxon>eudicotyledons</taxon>
        <taxon>Gunneridae</taxon>
        <taxon>Pentapetalae</taxon>
        <taxon>rosids</taxon>
        <taxon>fabids</taxon>
        <taxon>Malpighiales</taxon>
        <taxon>Salicaceae</taxon>
        <taxon>Saliceae</taxon>
        <taxon>Salix</taxon>
    </lineage>
</organism>
<dbReference type="EMBL" id="CAADRP010000491">
    <property type="protein sequence ID" value="VFU29065.1"/>
    <property type="molecule type" value="Genomic_DNA"/>
</dbReference>
<dbReference type="SMART" id="SM00365">
    <property type="entry name" value="LRR_SD22"/>
    <property type="match status" value="9"/>
</dbReference>
<dbReference type="SMART" id="SM00369">
    <property type="entry name" value="LRR_TYP"/>
    <property type="match status" value="12"/>
</dbReference>
<comment type="similarity">
    <text evidence="3">Belongs to the RLP family.</text>
</comment>
<evidence type="ECO:0000256" key="9">
    <source>
        <dbReference type="ARBA" id="ARBA00022989"/>
    </source>
</evidence>
<dbReference type="Pfam" id="PF13855">
    <property type="entry name" value="LRR_8"/>
    <property type="match status" value="1"/>
</dbReference>
<dbReference type="SUPFAM" id="SSF52047">
    <property type="entry name" value="RNI-like"/>
    <property type="match status" value="1"/>
</dbReference>
<dbReference type="Pfam" id="PF08263">
    <property type="entry name" value="LRRNT_2"/>
    <property type="match status" value="1"/>
</dbReference>
<evidence type="ECO:0000256" key="10">
    <source>
        <dbReference type="ARBA" id="ARBA00023136"/>
    </source>
</evidence>
<reference evidence="15" key="1">
    <citation type="submission" date="2019-03" db="EMBL/GenBank/DDBJ databases">
        <authorList>
            <person name="Mank J."/>
            <person name="Almeida P."/>
        </authorList>
    </citation>
    <scope>NUCLEOTIDE SEQUENCE</scope>
    <source>
        <strain evidence="15">78183</strain>
    </source>
</reference>
<protein>
    <recommendedName>
        <fullName evidence="14">Leucine-rich repeat-containing N-terminal plant-type domain-containing protein</fullName>
    </recommendedName>
</protein>
<comment type="subcellular location">
    <subcellularLocation>
        <location evidence="1">Cell membrane</location>
        <topology evidence="1">Single-pass membrane protein</topology>
    </subcellularLocation>
    <subcellularLocation>
        <location evidence="2">Membrane</location>
        <topology evidence="2">Single-pass type I membrane protein</topology>
    </subcellularLocation>
</comment>
<sequence length="1086" mass="121458">MIIIIIIIEREKGGNNQPTTGKFFVTVRRQVHHHVEEAMAAHPMRWRMNIFHQQTMLHVSSSHFQPSLSSSNFSSPVLLCPAAQSLALLQFKNSFPMMTSSPSVIRCYQQPKRVLWREGTDCCSWDGVTCNMKTGHVIGLHLGCSMLYGTLHSNSTLFFLHHLQKLDLSYNDLNGSAKLSRLASLDLSYNNLMLEPISFNKLAQNLTQLRELNLYGVNMSLVEPSSFMNLSSSLTSLQLQYCGLQGELPFSLGKLQQLEYLDLGSNNFIGPFPDVFANHTRLAWLDLSGNSFQANKFTGQILNQFSNLTQLIQFSGSVISSSFGQLLHLTHLNLSASNFAGQVPPEISHLSRLASLDLSHNYLLMLEPISFNKLAQNLTQLRELNLNAVNMSLKHPLRYCELQGELPFSLGKLKQLEYLDLASNHFIGPMPDDFANHMLSHLRLSGNEFTGQILNQFSNLTQLIELDLSNNKFDGKILSSLENLKKLNFLDLSSNNFTGEIPNSLFNLTQLTWLDLSNNKFYGQISSSPGNLTQLTSLDLSHNRFDGQISSSLGSFEKLESLTLSFNDFSGKIPNSLFNLTQLIYLYLSNNRLIGLPSQINRLSGLQVLLLSDNQLIGPIPSQISRLSQLDDLDLSHNFLDGTIPSSLFSMPSLGFLSLNNNHFSGRISPFLSNSLLYIDFSHNKLYGQIPPSVFKLQYLTALMLSSNDKLAGNISSVICKLKSLAILDFDELLVLNLGVNNFQGNIPSVYSKGNSLRYLNFNGNQLRGVIPPSVINCVNLEFLDLGNNMIDDTFSKLPELEVIILRSNKLHGSLKGPTADDSFSKLKLFDLSDNRLSGPLPTEYFNNFKAMMSVDQEMDYMKTRNLNTPYVYSVTMAWKGLQIEFTKIQFALTILDLSYNKFTGKIPESLGKLKSLIQLNLSHNSLIGYIQPSLGNLTNLESLDLSSNMLAGRIPQQLVDLTFLAVLNLSYNQLEGSIPQGKQFSTFEHGSYEGNLRLCGLPLKVKCNNGEGQQPPPSNSEKEDSMFEAVAIGYGCGFVFGVSMGYVVFRTRKPAWFVKMVERGGHQNTKRLRRKNAPRNGGRRH</sequence>
<evidence type="ECO:0000256" key="5">
    <source>
        <dbReference type="ARBA" id="ARBA00022614"/>
    </source>
</evidence>
<evidence type="ECO:0000256" key="3">
    <source>
        <dbReference type="ARBA" id="ARBA00009592"/>
    </source>
</evidence>
<evidence type="ECO:0000256" key="1">
    <source>
        <dbReference type="ARBA" id="ARBA00004162"/>
    </source>
</evidence>
<evidence type="ECO:0000256" key="4">
    <source>
        <dbReference type="ARBA" id="ARBA00022475"/>
    </source>
</evidence>
<dbReference type="PANTHER" id="PTHR27000:SF803">
    <property type="entry name" value="RECEPTOR-LIKE PROTEIN 45"/>
    <property type="match status" value="1"/>
</dbReference>
<keyword evidence="4" id="KW-1003">Cell membrane</keyword>
<dbReference type="Pfam" id="PF00560">
    <property type="entry name" value="LRR_1"/>
    <property type="match status" value="12"/>
</dbReference>
<keyword evidence="10 13" id="KW-0472">Membrane</keyword>
<evidence type="ECO:0000256" key="13">
    <source>
        <dbReference type="SAM" id="Phobius"/>
    </source>
</evidence>
<dbReference type="PRINTS" id="PR00019">
    <property type="entry name" value="LEURICHRPT"/>
</dbReference>
<dbReference type="GO" id="GO:0005886">
    <property type="term" value="C:plasma membrane"/>
    <property type="evidence" value="ECO:0007669"/>
    <property type="project" value="UniProtKB-SubCell"/>
</dbReference>
<evidence type="ECO:0000259" key="14">
    <source>
        <dbReference type="Pfam" id="PF08263"/>
    </source>
</evidence>
<accession>A0A6N2KVG7</accession>
<dbReference type="Pfam" id="PF13516">
    <property type="entry name" value="LRR_6"/>
    <property type="match status" value="1"/>
</dbReference>
<dbReference type="InterPro" id="IPR003591">
    <property type="entry name" value="Leu-rich_rpt_typical-subtyp"/>
</dbReference>
<keyword evidence="9 13" id="KW-1133">Transmembrane helix</keyword>
<keyword evidence="8" id="KW-0677">Repeat</keyword>
<keyword evidence="11" id="KW-0675">Receptor</keyword>
<dbReference type="InterPro" id="IPR013210">
    <property type="entry name" value="LRR_N_plant-typ"/>
</dbReference>
<dbReference type="FunFam" id="3.80.10.10:FF:000095">
    <property type="entry name" value="LRR receptor-like serine/threonine-protein kinase GSO1"/>
    <property type="match status" value="1"/>
</dbReference>
<name>A0A6N2KVG7_SALVM</name>
<gene>
    <name evidence="15" type="ORF">SVIM_LOCUS101943</name>
</gene>
<evidence type="ECO:0000256" key="11">
    <source>
        <dbReference type="ARBA" id="ARBA00023170"/>
    </source>
</evidence>
<feature type="domain" description="Leucine-rich repeat-containing N-terminal plant-type" evidence="14">
    <location>
        <begin position="83"/>
        <end position="131"/>
    </location>
</feature>
<dbReference type="FunFam" id="3.80.10.10:FF:000213">
    <property type="entry name" value="Tyrosine-sulfated glycopeptide receptor 1"/>
    <property type="match status" value="1"/>
</dbReference>
<evidence type="ECO:0000256" key="2">
    <source>
        <dbReference type="ARBA" id="ARBA00004479"/>
    </source>
</evidence>
<dbReference type="FunFam" id="3.80.10.10:FF:000041">
    <property type="entry name" value="LRR receptor-like serine/threonine-protein kinase ERECTA"/>
    <property type="match status" value="1"/>
</dbReference>
<dbReference type="Gene3D" id="3.80.10.10">
    <property type="entry name" value="Ribonuclease Inhibitor"/>
    <property type="match status" value="6"/>
</dbReference>
<dbReference type="InterPro" id="IPR025875">
    <property type="entry name" value="Leu-rich_rpt_4"/>
</dbReference>
<dbReference type="InterPro" id="IPR001611">
    <property type="entry name" value="Leu-rich_rpt"/>
</dbReference>
<keyword evidence="7" id="KW-0732">Signal</keyword>
<evidence type="ECO:0000313" key="15">
    <source>
        <dbReference type="EMBL" id="VFU29065.1"/>
    </source>
</evidence>
<dbReference type="InterPro" id="IPR032675">
    <property type="entry name" value="LRR_dom_sf"/>
</dbReference>
<dbReference type="SUPFAM" id="SSF52058">
    <property type="entry name" value="L domain-like"/>
    <property type="match status" value="2"/>
</dbReference>
<dbReference type="PANTHER" id="PTHR27000">
    <property type="entry name" value="LEUCINE-RICH REPEAT RECEPTOR-LIKE PROTEIN KINASE FAMILY PROTEIN-RELATED"/>
    <property type="match status" value="1"/>
</dbReference>
<evidence type="ECO:0000256" key="7">
    <source>
        <dbReference type="ARBA" id="ARBA00022729"/>
    </source>
</evidence>